<keyword evidence="3" id="KW-1185">Reference proteome</keyword>
<sequence length="60" mass="6608">MPTHAWQKSSYCQEGEACVHISADPRTIHLIESADPTQTVLTITPATFEALLNTLKSPRT</sequence>
<dbReference type="AlphaFoldDB" id="A0A117P3P4"/>
<evidence type="ECO:0000313" key="3">
    <source>
        <dbReference type="Proteomes" id="UP000054024"/>
    </source>
</evidence>
<dbReference type="Pfam" id="PF04149">
    <property type="entry name" value="DUF397"/>
    <property type="match status" value="1"/>
</dbReference>
<protein>
    <submittedName>
        <fullName evidence="2">Toxin-antitoxin system, toxin component</fullName>
    </submittedName>
</protein>
<dbReference type="OrthoDB" id="4324620at2"/>
<dbReference type="Proteomes" id="UP000054024">
    <property type="component" value="Unassembled WGS sequence"/>
</dbReference>
<dbReference type="InterPro" id="IPR007278">
    <property type="entry name" value="DUF397"/>
</dbReference>
<gene>
    <name evidence="2" type="ORF">AQI70_24600</name>
</gene>
<evidence type="ECO:0000313" key="2">
    <source>
        <dbReference type="EMBL" id="KUM72469.1"/>
    </source>
</evidence>
<evidence type="ECO:0000259" key="1">
    <source>
        <dbReference type="Pfam" id="PF04149"/>
    </source>
</evidence>
<accession>A0A117P3P4</accession>
<dbReference type="RefSeq" id="WP_062153662.1">
    <property type="nucleotide sequence ID" value="NZ_KQ947990.1"/>
</dbReference>
<dbReference type="EMBL" id="LMWJ01000017">
    <property type="protein sequence ID" value="KUM72469.1"/>
    <property type="molecule type" value="Genomic_DNA"/>
</dbReference>
<dbReference type="STRING" id="146536.AQI70_24600"/>
<comment type="caution">
    <text evidence="2">The sequence shown here is derived from an EMBL/GenBank/DDBJ whole genome shotgun (WGS) entry which is preliminary data.</text>
</comment>
<reference evidence="2 3" key="1">
    <citation type="submission" date="2015-10" db="EMBL/GenBank/DDBJ databases">
        <title>Draft genome sequence of Streptomyces curacoi DSM 40107, type strain for the species Streptomyces curacoi.</title>
        <authorList>
            <person name="Ruckert C."/>
            <person name="Winkler A."/>
            <person name="Kalinowski J."/>
            <person name="Kampfer P."/>
            <person name="Glaeser S."/>
        </authorList>
    </citation>
    <scope>NUCLEOTIDE SEQUENCE [LARGE SCALE GENOMIC DNA]</scope>
    <source>
        <strain evidence="2 3">DSM 40107</strain>
    </source>
</reference>
<feature type="domain" description="DUF397" evidence="1">
    <location>
        <begin position="5"/>
        <end position="56"/>
    </location>
</feature>
<proteinExistence type="predicted"/>
<name>A0A117P3P4_9ACTN</name>
<organism evidence="2 3">
    <name type="scientific">Streptomyces curacoi</name>
    <dbReference type="NCBI Taxonomy" id="146536"/>
    <lineage>
        <taxon>Bacteria</taxon>
        <taxon>Bacillati</taxon>
        <taxon>Actinomycetota</taxon>
        <taxon>Actinomycetes</taxon>
        <taxon>Kitasatosporales</taxon>
        <taxon>Streptomycetaceae</taxon>
        <taxon>Streptomyces</taxon>
    </lineage>
</organism>